<evidence type="ECO:0000313" key="3">
    <source>
        <dbReference type="Proteomes" id="UP000030364"/>
    </source>
</evidence>
<organism evidence="2 3">
    <name type="scientific">Thermus filiformis</name>
    <dbReference type="NCBI Taxonomy" id="276"/>
    <lineage>
        <taxon>Bacteria</taxon>
        <taxon>Thermotogati</taxon>
        <taxon>Deinococcota</taxon>
        <taxon>Deinococci</taxon>
        <taxon>Thermales</taxon>
        <taxon>Thermaceae</taxon>
        <taxon>Thermus</taxon>
    </lineage>
</organism>
<accession>A0A0D6XAL0</accession>
<dbReference type="STRING" id="276.THFILI_10100"/>
<dbReference type="InterPro" id="IPR025748">
    <property type="entry name" value="PrcB_C_dom"/>
</dbReference>
<proteinExistence type="predicted"/>
<comment type="caution">
    <text evidence="2">The sequence shown here is derived from an EMBL/GenBank/DDBJ whole genome shotgun (WGS) entry which is preliminary data.</text>
</comment>
<dbReference type="OrthoDB" id="29537at2"/>
<sequence>MRRTLWLLLGLLLLGCEVTLEGGYRVAEAQLLFPESTERWTYFYGEPREVRLGEKTLRLSEPQGESLWAVPGALFVNGLPLYRETGPALAPVGETVRGTLGGRIAVRAKADLASVWLYDGTGWVKLTGSLAKGQEAILSLFPTGSNLPPANYTTPSFANLLSRETQVILREILARRGGRQVVVYELKEPVLRPLPLDPAPVFYRAQALGVQYGIEVEVLLPPPSPSYRVLAKDTMSAYTETAPKALLALTQSRFAEGWGLVVGNRVPRPPAPQVDFRTRAVAFFFWGLKPTGGYDLVVVGVSRVGETARVVLRLTTPPPGAIVTQALTSPYVVLELERVRKVVFTDPSGRVLAEDSE</sequence>
<dbReference type="AlphaFoldDB" id="A0A0D6XAL0"/>
<protein>
    <recommendedName>
        <fullName evidence="1">PrcB C-terminal domain-containing protein</fullName>
    </recommendedName>
</protein>
<dbReference type="EMBL" id="JPSL02000040">
    <property type="protein sequence ID" value="KIX84381.1"/>
    <property type="molecule type" value="Genomic_DNA"/>
</dbReference>
<reference evidence="2 3" key="1">
    <citation type="journal article" date="2015" name="Genome Announc.">
        <title>Draft Genome Sequence of the Thermophile Thermus filiformis ATCC 43280, Producer of Carotenoid-(Di)glucoside-Branched Fatty Acid (Di)esters and Source of Hyperthermostable Enzymes of Biotechnological Interest.</title>
        <authorList>
            <person name="Mandelli F."/>
            <person name="Oliveira Ramires B."/>
            <person name="Couger M.B."/>
            <person name="Paixao D.A."/>
            <person name="Camilo C.M."/>
            <person name="Polikarpov I."/>
            <person name="Prade R."/>
            <person name="Riano-Pachon D.M."/>
            <person name="Squina F.M."/>
        </authorList>
    </citation>
    <scope>NUCLEOTIDE SEQUENCE [LARGE SCALE GENOMIC DNA]</scope>
    <source>
        <strain evidence="2 3">ATCC 43280</strain>
    </source>
</reference>
<keyword evidence="3" id="KW-1185">Reference proteome</keyword>
<dbReference type="PROSITE" id="PS51257">
    <property type="entry name" value="PROKAR_LIPOPROTEIN"/>
    <property type="match status" value="1"/>
</dbReference>
<gene>
    <name evidence="2" type="ORF">THFILI_10100</name>
</gene>
<dbReference type="Proteomes" id="UP000030364">
    <property type="component" value="Unassembled WGS sequence"/>
</dbReference>
<name>A0A0D6XAL0_THEFI</name>
<evidence type="ECO:0000259" key="1">
    <source>
        <dbReference type="Pfam" id="PF14343"/>
    </source>
</evidence>
<feature type="domain" description="PrcB C-terminal" evidence="1">
    <location>
        <begin position="282"/>
        <end position="336"/>
    </location>
</feature>
<dbReference type="RefSeq" id="WP_045246441.1">
    <property type="nucleotide sequence ID" value="NZ_JPSL02000040.1"/>
</dbReference>
<evidence type="ECO:0000313" key="2">
    <source>
        <dbReference type="EMBL" id="KIX84381.1"/>
    </source>
</evidence>
<dbReference type="Pfam" id="PF14343">
    <property type="entry name" value="PrcB_C"/>
    <property type="match status" value="1"/>
</dbReference>